<dbReference type="InterPro" id="IPR003726">
    <property type="entry name" value="HCY_dom"/>
</dbReference>
<dbReference type="SUPFAM" id="SSF51730">
    <property type="entry name" value="FAD-linked oxidoreductase"/>
    <property type="match status" value="1"/>
</dbReference>
<dbReference type="InterPro" id="IPR029041">
    <property type="entry name" value="FAD-linked_oxidoreductase-like"/>
</dbReference>
<evidence type="ECO:0000256" key="3">
    <source>
        <dbReference type="ARBA" id="ARBA00022603"/>
    </source>
</evidence>
<dbReference type="GO" id="GO:0004489">
    <property type="term" value="F:methylenetetrahydrofolate reductase [NAD(P)H] activity"/>
    <property type="evidence" value="ECO:0007669"/>
    <property type="project" value="InterPro"/>
</dbReference>
<keyword evidence="7" id="KW-0560">Oxidoreductase</keyword>
<reference evidence="10" key="2">
    <citation type="journal article" date="2021" name="Microbiol. Resour. Announc.">
        <title>Complete Genome Sequence of Polycladomyces abyssicola JIR-001T, Isolated from Hemipelagic Sediment in Deep Seawater.</title>
        <authorList>
            <person name="Tsubouchi T."/>
            <person name="Kaneko Y."/>
        </authorList>
    </citation>
    <scope>NUCLEOTIDE SEQUENCE</scope>
    <source>
        <strain evidence="10">JIR-001</strain>
    </source>
</reference>
<evidence type="ECO:0000256" key="2">
    <source>
        <dbReference type="ARBA" id="ARBA00004777"/>
    </source>
</evidence>
<dbReference type="GO" id="GO:0008168">
    <property type="term" value="F:methyltransferase activity"/>
    <property type="evidence" value="ECO:0007669"/>
    <property type="project" value="UniProtKB-UniRule"/>
</dbReference>
<evidence type="ECO:0000256" key="8">
    <source>
        <dbReference type="PROSITE-ProRule" id="PRU00333"/>
    </source>
</evidence>
<dbReference type="PANTHER" id="PTHR11103">
    <property type="entry name" value="SLR1189 PROTEIN"/>
    <property type="match status" value="1"/>
</dbReference>
<feature type="binding site" evidence="8">
    <location>
        <position position="271"/>
    </location>
    <ligand>
        <name>Zn(2+)</name>
        <dbReference type="ChEBI" id="CHEBI:29105"/>
    </ligand>
</feature>
<keyword evidence="8" id="KW-0479">Metal-binding</keyword>
<dbReference type="Pfam" id="PF02574">
    <property type="entry name" value="S-methyl_trans"/>
    <property type="match status" value="1"/>
</dbReference>
<keyword evidence="6" id="KW-0274">FAD</keyword>
<dbReference type="EMBL" id="AP024601">
    <property type="protein sequence ID" value="BCU83059.1"/>
    <property type="molecule type" value="Genomic_DNA"/>
</dbReference>
<dbReference type="InterPro" id="IPR003171">
    <property type="entry name" value="Mehydrof_redctse-like"/>
</dbReference>
<dbReference type="Pfam" id="PF02219">
    <property type="entry name" value="MTHFR"/>
    <property type="match status" value="1"/>
</dbReference>
<dbReference type="UniPathway" id="UPA00193"/>
<feature type="binding site" evidence="8">
    <location>
        <position position="206"/>
    </location>
    <ligand>
        <name>Zn(2+)</name>
        <dbReference type="ChEBI" id="CHEBI:29105"/>
    </ligand>
</feature>
<keyword evidence="5 8" id="KW-0808">Transferase</keyword>
<keyword evidence="11" id="KW-1185">Reference proteome</keyword>
<evidence type="ECO:0000256" key="7">
    <source>
        <dbReference type="ARBA" id="ARBA00023002"/>
    </source>
</evidence>
<gene>
    <name evidence="10" type="primary">yitJ</name>
    <name evidence="10" type="ORF">JIR001_28420</name>
</gene>
<keyword evidence="8" id="KW-0862">Zinc</keyword>
<dbReference type="SUPFAM" id="SSF82282">
    <property type="entry name" value="Homocysteine S-methyltransferase"/>
    <property type="match status" value="1"/>
</dbReference>
<evidence type="ECO:0000256" key="6">
    <source>
        <dbReference type="ARBA" id="ARBA00022827"/>
    </source>
</evidence>
<dbReference type="RefSeq" id="WP_212773331.1">
    <property type="nucleotide sequence ID" value="NZ_AP024601.1"/>
</dbReference>
<proteinExistence type="predicted"/>
<name>A0A8D5UH51_9BACL</name>
<feature type="domain" description="Hcy-binding" evidence="9">
    <location>
        <begin position="3"/>
        <end position="286"/>
    </location>
</feature>
<keyword evidence="3 8" id="KW-0489">Methyltransferase</keyword>
<dbReference type="CDD" id="cd00537">
    <property type="entry name" value="MTHFR"/>
    <property type="match status" value="1"/>
</dbReference>
<dbReference type="PROSITE" id="PS50970">
    <property type="entry name" value="HCY"/>
    <property type="match status" value="1"/>
</dbReference>
<dbReference type="Proteomes" id="UP000677436">
    <property type="component" value="Chromosome"/>
</dbReference>
<comment type="pathway">
    <text evidence="2">One-carbon metabolism; tetrahydrofolate interconversion.</text>
</comment>
<dbReference type="Gene3D" id="3.20.20.220">
    <property type="match status" value="1"/>
</dbReference>
<evidence type="ECO:0000256" key="4">
    <source>
        <dbReference type="ARBA" id="ARBA00022630"/>
    </source>
</evidence>
<dbReference type="GO" id="GO:0006555">
    <property type="term" value="P:methionine metabolic process"/>
    <property type="evidence" value="ECO:0007669"/>
    <property type="project" value="InterPro"/>
</dbReference>
<evidence type="ECO:0000313" key="10">
    <source>
        <dbReference type="EMBL" id="BCU83059.1"/>
    </source>
</evidence>
<evidence type="ECO:0000256" key="5">
    <source>
        <dbReference type="ARBA" id="ARBA00022679"/>
    </source>
</evidence>
<reference evidence="10" key="1">
    <citation type="journal article" date="2013" name="Int. J. Syst. Evol. Microbiol.">
        <title>Polycladomyces abyssicola gen. nov., sp. nov., a thermophilic filamentous bacterium isolated from hemipelagic sediment.</title>
        <authorList>
            <person name="Tsubouchi T."/>
            <person name="Shimane Y."/>
            <person name="Mori K."/>
            <person name="Usui K."/>
            <person name="Hiraki T."/>
            <person name="Tame A."/>
            <person name="Uematsu K."/>
            <person name="Maruyama T."/>
            <person name="Hatada Y."/>
        </authorList>
    </citation>
    <scope>NUCLEOTIDE SEQUENCE</scope>
    <source>
        <strain evidence="10">JIR-001</strain>
    </source>
</reference>
<comment type="cofactor">
    <cofactor evidence="8">
        <name>Zn(2+)</name>
        <dbReference type="ChEBI" id="CHEBI:29105"/>
    </cofactor>
</comment>
<sequence length="623" mass="68412">MSGRDLRQCLQNGLLVGDGAMATYLYQQGIPVGICYEELSLTQPDVIRSVHRAYYEAGARLIETNTYGANRERLERYGLAGKVTRINREAVAVARSAVDDDAFVVGSIGSILAGRVPHYDTEAYRDMYEEQATALLHAGVDGIVLETFLDLEELLLAVEVIRPLTDRPIIAQLALMEVARTRDAYTLDGAFAHLAKSGVDGVGFNCRLGPTELLRALEQTVMPTDLWISVFPNAGRLGLVDGNYEYQTSPAYFGESALRLREQGVRIIGGCCGTTPAHIRAMAESLRDLPPLPRVNPKNKTESSARRVPIHLRQRNKPTIVERVQREYTVIVELDPPKDLETSSFLEGAARLHAAGAAAITMADNSLATTRMSNMALGAIVKSQLGIDPLVHITCRDRNLIGQQSHVMGLHALGIDQVLVITGDPTRIGDLPGASSIYDVTSFELIRMLKQLNEGISFSGKPLKQRAQFVVGAAFNPHVRHLDAAVRRLEKKVEAGADFIMTQPVYDADGIRQIAEATAHLDIPVFIGIMPLTGYRNALFLHNEVPGIKIPSDVLERMKDLKGEEGRKMGVAIARELLDVAMAYFRGIYLITPFAYWQMTEELTRYVLRAKQNALVQSAGGQG</sequence>
<evidence type="ECO:0000256" key="1">
    <source>
        <dbReference type="ARBA" id="ARBA00001974"/>
    </source>
</evidence>
<evidence type="ECO:0000313" key="11">
    <source>
        <dbReference type="Proteomes" id="UP000677436"/>
    </source>
</evidence>
<dbReference type="KEGG" id="pabs:JIR001_28420"/>
<dbReference type="NCBIfam" id="NF006396">
    <property type="entry name" value="PRK08645.1"/>
    <property type="match status" value="1"/>
</dbReference>
<protein>
    <submittedName>
        <fullName evidence="10">Bifunctional homocysteine S-methyltransferase/5,10-methylenetetrahydrofolate reductase</fullName>
    </submittedName>
</protein>
<dbReference type="GO" id="GO:0032259">
    <property type="term" value="P:methylation"/>
    <property type="evidence" value="ECO:0007669"/>
    <property type="project" value="UniProtKB-KW"/>
</dbReference>
<dbReference type="GO" id="GO:0046872">
    <property type="term" value="F:metal ion binding"/>
    <property type="evidence" value="ECO:0007669"/>
    <property type="project" value="UniProtKB-KW"/>
</dbReference>
<keyword evidence="4" id="KW-0285">Flavoprotein</keyword>
<evidence type="ECO:0000259" key="9">
    <source>
        <dbReference type="PROSITE" id="PS50970"/>
    </source>
</evidence>
<accession>A0A8D5UH51</accession>
<comment type="cofactor">
    <cofactor evidence="1">
        <name>FAD</name>
        <dbReference type="ChEBI" id="CHEBI:57692"/>
    </cofactor>
</comment>
<organism evidence="10 11">
    <name type="scientific">Polycladomyces abyssicola</name>
    <dbReference type="NCBI Taxonomy" id="1125966"/>
    <lineage>
        <taxon>Bacteria</taxon>
        <taxon>Bacillati</taxon>
        <taxon>Bacillota</taxon>
        <taxon>Bacilli</taxon>
        <taxon>Bacillales</taxon>
        <taxon>Thermoactinomycetaceae</taxon>
        <taxon>Polycladomyces</taxon>
    </lineage>
</organism>
<dbReference type="GO" id="GO:0035999">
    <property type="term" value="P:tetrahydrofolate interconversion"/>
    <property type="evidence" value="ECO:0007669"/>
    <property type="project" value="UniProtKB-UniPathway"/>
</dbReference>
<dbReference type="AlphaFoldDB" id="A0A8D5UH51"/>
<dbReference type="InterPro" id="IPR036589">
    <property type="entry name" value="HCY_dom_sf"/>
</dbReference>
<dbReference type="Gene3D" id="3.20.20.330">
    <property type="entry name" value="Homocysteine-binding-like domain"/>
    <property type="match status" value="1"/>
</dbReference>
<dbReference type="PANTHER" id="PTHR11103:SF18">
    <property type="entry name" value="SLR1189 PROTEIN"/>
    <property type="match status" value="1"/>
</dbReference>
<feature type="binding site" evidence="8">
    <location>
        <position position="272"/>
    </location>
    <ligand>
        <name>Zn(2+)</name>
        <dbReference type="ChEBI" id="CHEBI:29105"/>
    </ligand>
</feature>